<name>A0A3M0K7P1_HIRRU</name>
<reference evidence="1 2" key="1">
    <citation type="submission" date="2018-07" db="EMBL/GenBank/DDBJ databases">
        <title>A high quality draft genome assembly of the barn swallow (H. rustica rustica).</title>
        <authorList>
            <person name="Formenti G."/>
            <person name="Chiara M."/>
            <person name="Poveda L."/>
            <person name="Francoijs K.-J."/>
            <person name="Bonisoli-Alquati A."/>
            <person name="Canova L."/>
            <person name="Gianfranceschi L."/>
            <person name="Horner D.S."/>
            <person name="Saino N."/>
        </authorList>
    </citation>
    <scope>NUCLEOTIDE SEQUENCE [LARGE SCALE GENOMIC DNA]</scope>
    <source>
        <strain evidence="1">Chelidonia</strain>
        <tissue evidence="1">Blood</tissue>
    </source>
</reference>
<dbReference type="Proteomes" id="UP000269221">
    <property type="component" value="Unassembled WGS sequence"/>
</dbReference>
<gene>
    <name evidence="1" type="ORF">DUI87_14176</name>
</gene>
<keyword evidence="2" id="KW-1185">Reference proteome</keyword>
<dbReference type="GO" id="GO:0005930">
    <property type="term" value="C:axoneme"/>
    <property type="evidence" value="ECO:0007669"/>
    <property type="project" value="TreeGrafter"/>
</dbReference>
<dbReference type="GO" id="GO:1904158">
    <property type="term" value="P:axonemal central apparatus assembly"/>
    <property type="evidence" value="ECO:0007669"/>
    <property type="project" value="TreeGrafter"/>
</dbReference>
<dbReference type="InterPro" id="IPR033305">
    <property type="entry name" value="Hydin-like"/>
</dbReference>
<sequence length="395" mass="43973">MLSCMSVASLGFSEAYDLAVNVKMFFRDVRSLQASLKQETALEVLVLVTPKKNWKTQSLKAQSTTANIECNMQNKPTFKASHDWEVMLSNLELAVWEKEDTQRVAVNLTERISIQFLIKKSRLLGFGSALQRHQTRWAGDAVEPGAKETCPAANRAARRCQKLQPSCCGPVLKDGDTSVRGTSEQVSSVAQQCVVKVCSITYHKDHDQFPHTGTEMCTSLSVSTKLTPSAFQKEMSLTIKQRLASTQEMNLPQVVQLPDKSETSITSNVLEKSNIVFCLQGFSSDSLSYTNLDCMDFFHQLLCIIEKFIVPICAIGAQAILDFPGQLDFSECPVKCSTQKRWEQQLVTSWAPRDVAGNNHLFIALFFLLKNPLPTKGRYLPDKADVAISGFQELA</sequence>
<organism evidence="1 2">
    <name type="scientific">Hirundo rustica rustica</name>
    <dbReference type="NCBI Taxonomy" id="333673"/>
    <lineage>
        <taxon>Eukaryota</taxon>
        <taxon>Metazoa</taxon>
        <taxon>Chordata</taxon>
        <taxon>Craniata</taxon>
        <taxon>Vertebrata</taxon>
        <taxon>Euteleostomi</taxon>
        <taxon>Archelosauria</taxon>
        <taxon>Archosauria</taxon>
        <taxon>Dinosauria</taxon>
        <taxon>Saurischia</taxon>
        <taxon>Theropoda</taxon>
        <taxon>Coelurosauria</taxon>
        <taxon>Aves</taxon>
        <taxon>Neognathae</taxon>
        <taxon>Neoaves</taxon>
        <taxon>Telluraves</taxon>
        <taxon>Australaves</taxon>
        <taxon>Passeriformes</taxon>
        <taxon>Sylvioidea</taxon>
        <taxon>Hirundinidae</taxon>
        <taxon>Hirundo</taxon>
    </lineage>
</organism>
<dbReference type="PANTHER" id="PTHR23053">
    <property type="entry name" value="DLEC1 DELETED IN LUNG AND ESOPHAGEAL CANCER 1"/>
    <property type="match status" value="1"/>
</dbReference>
<evidence type="ECO:0000313" key="1">
    <source>
        <dbReference type="EMBL" id="RMC09169.1"/>
    </source>
</evidence>
<comment type="caution">
    <text evidence="1">The sequence shown here is derived from an EMBL/GenBank/DDBJ whole genome shotgun (WGS) entry which is preliminary data.</text>
</comment>
<dbReference type="STRING" id="333673.A0A3M0K7P1"/>
<dbReference type="EMBL" id="QRBI01000116">
    <property type="protein sequence ID" value="RMC09169.1"/>
    <property type="molecule type" value="Genomic_DNA"/>
</dbReference>
<dbReference type="OrthoDB" id="9218362at2759"/>
<dbReference type="GO" id="GO:0003341">
    <property type="term" value="P:cilium movement"/>
    <property type="evidence" value="ECO:0007669"/>
    <property type="project" value="TreeGrafter"/>
</dbReference>
<proteinExistence type="predicted"/>
<accession>A0A3M0K7P1</accession>
<dbReference type="AlphaFoldDB" id="A0A3M0K7P1"/>
<dbReference type="PANTHER" id="PTHR23053:SF0">
    <property type="entry name" value="HYDROCEPHALUS-INDUCING PROTEIN HOMOLOG"/>
    <property type="match status" value="1"/>
</dbReference>
<protein>
    <submittedName>
        <fullName evidence="1">Uncharacterized protein</fullName>
    </submittedName>
</protein>
<evidence type="ECO:0000313" key="2">
    <source>
        <dbReference type="Proteomes" id="UP000269221"/>
    </source>
</evidence>